<dbReference type="SUPFAM" id="SSF47384">
    <property type="entry name" value="Homodimeric domain of signal transducing histidine kinase"/>
    <property type="match status" value="1"/>
</dbReference>
<feature type="transmembrane region" description="Helical" evidence="7">
    <location>
        <begin position="34"/>
        <end position="55"/>
    </location>
</feature>
<keyword evidence="7" id="KW-1133">Transmembrane helix</keyword>
<dbReference type="InterPro" id="IPR003661">
    <property type="entry name" value="HisK_dim/P_dom"/>
</dbReference>
<dbReference type="FunFam" id="3.30.565.10:FF:000006">
    <property type="entry name" value="Sensor histidine kinase WalK"/>
    <property type="match status" value="1"/>
</dbReference>
<feature type="transmembrane region" description="Helical" evidence="7">
    <location>
        <begin position="118"/>
        <end position="139"/>
    </location>
</feature>
<evidence type="ECO:0000256" key="5">
    <source>
        <dbReference type="ARBA" id="ARBA00022777"/>
    </source>
</evidence>
<feature type="transmembrane region" description="Helical" evidence="7">
    <location>
        <begin position="187"/>
        <end position="207"/>
    </location>
</feature>
<accession>A0A327PJ40</accession>
<dbReference type="EMBL" id="QLLK01000003">
    <property type="protein sequence ID" value="RAI92198.1"/>
    <property type="molecule type" value="Genomic_DNA"/>
</dbReference>
<dbReference type="InterPro" id="IPR003594">
    <property type="entry name" value="HATPase_dom"/>
</dbReference>
<proteinExistence type="predicted"/>
<reference evidence="9 10" key="1">
    <citation type="submission" date="2018-06" db="EMBL/GenBank/DDBJ databases">
        <title>Genomic Encyclopedia of Archaeal and Bacterial Type Strains, Phase II (KMG-II): from individual species to whole genera.</title>
        <authorList>
            <person name="Goeker M."/>
        </authorList>
    </citation>
    <scope>NUCLEOTIDE SEQUENCE [LARGE SCALE GENOMIC DNA]</scope>
    <source>
        <strain evidence="9 10">DSM 23446</strain>
    </source>
</reference>
<evidence type="ECO:0000256" key="7">
    <source>
        <dbReference type="SAM" id="Phobius"/>
    </source>
</evidence>
<dbReference type="PRINTS" id="PR00344">
    <property type="entry name" value="BCTRLSENSOR"/>
</dbReference>
<dbReference type="InterPro" id="IPR036097">
    <property type="entry name" value="HisK_dim/P_sf"/>
</dbReference>
<dbReference type="Pfam" id="PF02518">
    <property type="entry name" value="HATPase_c"/>
    <property type="match status" value="1"/>
</dbReference>
<evidence type="ECO:0000313" key="10">
    <source>
        <dbReference type="Proteomes" id="UP000249610"/>
    </source>
</evidence>
<protein>
    <recommendedName>
        <fullName evidence="2">histidine kinase</fullName>
        <ecNumber evidence="2">2.7.13.3</ecNumber>
    </recommendedName>
</protein>
<dbReference type="PROSITE" id="PS50109">
    <property type="entry name" value="HIS_KIN"/>
    <property type="match status" value="1"/>
</dbReference>
<organism evidence="9 10">
    <name type="scientific">Algoriphagus yeomjeoni</name>
    <dbReference type="NCBI Taxonomy" id="291403"/>
    <lineage>
        <taxon>Bacteria</taxon>
        <taxon>Pseudomonadati</taxon>
        <taxon>Bacteroidota</taxon>
        <taxon>Cytophagia</taxon>
        <taxon>Cytophagales</taxon>
        <taxon>Cyclobacteriaceae</taxon>
        <taxon>Algoriphagus</taxon>
    </lineage>
</organism>
<comment type="catalytic activity">
    <reaction evidence="1">
        <text>ATP + protein L-histidine = ADP + protein N-phospho-L-histidine.</text>
        <dbReference type="EC" id="2.7.13.3"/>
    </reaction>
</comment>
<keyword evidence="4" id="KW-0808">Transferase</keyword>
<dbReference type="PROSITE" id="PS00018">
    <property type="entry name" value="EF_HAND_1"/>
    <property type="match status" value="1"/>
</dbReference>
<keyword evidence="10" id="KW-1185">Reference proteome</keyword>
<evidence type="ECO:0000256" key="6">
    <source>
        <dbReference type="ARBA" id="ARBA00023012"/>
    </source>
</evidence>
<dbReference type="PANTHER" id="PTHR43711">
    <property type="entry name" value="TWO-COMPONENT HISTIDINE KINASE"/>
    <property type="match status" value="1"/>
</dbReference>
<dbReference type="GO" id="GO:0000155">
    <property type="term" value="F:phosphorelay sensor kinase activity"/>
    <property type="evidence" value="ECO:0007669"/>
    <property type="project" value="InterPro"/>
</dbReference>
<comment type="caution">
    <text evidence="9">The sequence shown here is derived from an EMBL/GenBank/DDBJ whole genome shotgun (WGS) entry which is preliminary data.</text>
</comment>
<dbReference type="Gene3D" id="1.10.287.130">
    <property type="match status" value="1"/>
</dbReference>
<dbReference type="CDD" id="cd00082">
    <property type="entry name" value="HisKA"/>
    <property type="match status" value="1"/>
</dbReference>
<dbReference type="InterPro" id="IPR018247">
    <property type="entry name" value="EF_Hand_1_Ca_BS"/>
</dbReference>
<sequence>MTLDYPSILFFLALNNLFIIALYIYQYFFHHKQWYLLLVALGIGFQVFAIVIFNFREAFPPLLPIRISNFLMIFSFPLISFGLLSFDGIIRKKLLWAFTAIAFLVFFGSLIVEENNTMLNVIRISSSSIFFGIGSYYLFTNTHKYKSAILISGVLLIYSIFQLIRAFNIYQLGQTYIYTTNSLVGNWFLIISLFVISGSCIGFIMLLKEIDQKTILEKNIIIEHSKLKLEELNQTQNKLFSIIAHDLRNPFNNIVGLSELLKESDTDKGQAIEYADLINSTAKNTLNLLDNLLNWAKSQTGELSFTPSKIKLTKVISEIIWLKESLAKAKHISLTYSPTRDIELYTDRNILDTILRNLISNAIKFTKQGGYIIVLATADEHQVQISICDNGVGMNQETIRKIFDPSSTMTSLGTENEGGSGLGLVLCREFVKRLNGHLWVESVVGKGSKFIFTLPLTSGAMG</sequence>
<gene>
    <name evidence="9" type="ORF">LV83_01427</name>
</gene>
<dbReference type="Pfam" id="PF00512">
    <property type="entry name" value="HisKA"/>
    <property type="match status" value="1"/>
</dbReference>
<dbReference type="InterPro" id="IPR005467">
    <property type="entry name" value="His_kinase_dom"/>
</dbReference>
<evidence type="ECO:0000313" key="9">
    <source>
        <dbReference type="EMBL" id="RAI92198.1"/>
    </source>
</evidence>
<feature type="transmembrane region" description="Helical" evidence="7">
    <location>
        <begin position="148"/>
        <end position="167"/>
    </location>
</feature>
<evidence type="ECO:0000256" key="3">
    <source>
        <dbReference type="ARBA" id="ARBA00022553"/>
    </source>
</evidence>
<keyword evidence="6" id="KW-0902">Two-component regulatory system</keyword>
<dbReference type="SUPFAM" id="SSF55874">
    <property type="entry name" value="ATPase domain of HSP90 chaperone/DNA topoisomerase II/histidine kinase"/>
    <property type="match status" value="1"/>
</dbReference>
<feature type="transmembrane region" description="Helical" evidence="7">
    <location>
        <begin position="6"/>
        <end position="25"/>
    </location>
</feature>
<evidence type="ECO:0000256" key="4">
    <source>
        <dbReference type="ARBA" id="ARBA00022679"/>
    </source>
</evidence>
<feature type="transmembrane region" description="Helical" evidence="7">
    <location>
        <begin position="67"/>
        <end position="86"/>
    </location>
</feature>
<dbReference type="Proteomes" id="UP000249610">
    <property type="component" value="Unassembled WGS sequence"/>
</dbReference>
<evidence type="ECO:0000256" key="2">
    <source>
        <dbReference type="ARBA" id="ARBA00012438"/>
    </source>
</evidence>
<dbReference type="InterPro" id="IPR050736">
    <property type="entry name" value="Sensor_HK_Regulatory"/>
</dbReference>
<dbReference type="SMART" id="SM00388">
    <property type="entry name" value="HisKA"/>
    <property type="match status" value="1"/>
</dbReference>
<keyword evidence="3" id="KW-0597">Phosphoprotein</keyword>
<dbReference type="Gene3D" id="3.30.565.10">
    <property type="entry name" value="Histidine kinase-like ATPase, C-terminal domain"/>
    <property type="match status" value="1"/>
</dbReference>
<keyword evidence="7" id="KW-0472">Membrane</keyword>
<dbReference type="EC" id="2.7.13.3" evidence="2"/>
<dbReference type="PANTHER" id="PTHR43711:SF1">
    <property type="entry name" value="HISTIDINE KINASE 1"/>
    <property type="match status" value="1"/>
</dbReference>
<evidence type="ECO:0000256" key="1">
    <source>
        <dbReference type="ARBA" id="ARBA00000085"/>
    </source>
</evidence>
<dbReference type="AlphaFoldDB" id="A0A327PJ40"/>
<evidence type="ECO:0000259" key="8">
    <source>
        <dbReference type="PROSITE" id="PS50109"/>
    </source>
</evidence>
<dbReference type="InterPro" id="IPR004358">
    <property type="entry name" value="Sig_transdc_His_kin-like_C"/>
</dbReference>
<keyword evidence="5" id="KW-0418">Kinase</keyword>
<feature type="transmembrane region" description="Helical" evidence="7">
    <location>
        <begin position="93"/>
        <end position="112"/>
    </location>
</feature>
<name>A0A327PJ40_9BACT</name>
<dbReference type="SMART" id="SM00387">
    <property type="entry name" value="HATPase_c"/>
    <property type="match status" value="1"/>
</dbReference>
<feature type="domain" description="Histidine kinase" evidence="8">
    <location>
        <begin position="242"/>
        <end position="458"/>
    </location>
</feature>
<keyword evidence="7" id="KW-0812">Transmembrane</keyword>
<dbReference type="InterPro" id="IPR036890">
    <property type="entry name" value="HATPase_C_sf"/>
</dbReference>